<dbReference type="EMBL" id="MN740162">
    <property type="protein sequence ID" value="QHT91076.1"/>
    <property type="molecule type" value="Genomic_DNA"/>
</dbReference>
<name>A0A6C0IF53_9ZZZZ</name>
<sequence>MSLKSESENNPEKNLGKDDTEIELQLGDIIQITNPSNEIINEQIFLIDYIDKSKTYLINTDSLEKIKVKISEDGVMGDGNIKRIALLSRSDTPGYAKQHQLMPDKWINIYFGGDFPIIITGEITNLEEDMIEVKTIDGDTIYINFDYKGIPEDLPIEMIEIRDKPQKPIVEEENEPSEEEEKEKNLDLEDIPELKREQKLLGTENIEIKIPTKNIKDQLREFILKADQIKFGNEELGPIVQYVDVSSKSQRYSVETQVTDLLDDLLSTIPNNQRTPRVLNNIHIMIERFKQLRTKFSQFDKYGNVENILIKEANYKPLLEYFLKFKQNLFWILPVIKNIKKVYDVTSVDEENSDIIDIEFSKDLEKINELIDSYKSDTLSNNNNRYASLYSDLNPFFTPFDLISDESSSSVIIEKMVENDISVIIDNLEDMYSSIFTNNNIRLRRFVIQKYNLGLTKLDTVDSTSSRLITTRVKMTNPDIMSIKSFVTLPEPVIRFSKINLPGSNILDKANLNLSFLNYWEFLRKKTTKNDIFIDNLNDQIDFNENNFVNSIKNYVLNLSDDEINGITKEEIYKKFVETFIPKTKILFNLMKKYIVGKLSIVEVVSYLEPFLVYPDDLTYMQYVDIITFINEKISQYNKTFIEKSRLFMTLSRFRNKSIIASSAFSLINILTTNNNINYDVFYNGYDVDTKTLISENLFTDSEILRKLLIKDCSKLYTTALSLQNIPLMFPNDISTLINSEKSEIDKNINKEESEDKCKTMIVSKMYTSMNALNDDNNKTIYFDKKYDKTNYGILDSDYEKELIRMSPEDLKNYIVTDLMNKKKYSETDADYFANTLLDGHKKVLNGQYALLYKGYNENINDEVDYYVRREEKWVLDKDMSNKVNTDESLILCDLQEKCISVEDNIDSKCESIKLDELSIHSNLLKSVINEFDTRYKISKEEFSKQVKAKYDYLINNIGILTKLETTNLLKFNNQKYKLGISTENDNHVKEISPYSRILNIILGQNDFVKKQNDIIRFVNTYTRPYIETNTSEQNYWLYCLKSGVPLLPTFKFDLATAYFINPTGYQNYLDIVISKIGKLSDDGDYWTDKNSGWPICRIDFDIEEGYEGGFKLTTRGVLEDDAGNKITSAATESVKYNTPEIRMINNIINTMSIAMGINMETQKEFIFNCVLSSLRDTLESEVDYKDKVKEMAQKGKKIASYKDFYNTAVLYYTLGMFLIAIQISIPSIKTRKTHPGCIRSFTGYPFEGAGDLSSLKYVGCVAYDIRESGEPWNVLKGKKNDVIMNKIKGSIDDVLLNIPDVRRKIDEKTEYLLTNDALEIPEEHSIANWFGFLPPLVPFKIKNLANISSEFKKALTNELRIGSLNQREKIAVIESKIIQFSLAIQEHIGEVVKKHNLLLHTLNNEPYLENACCETNNDITTIGYFYKQDHNIEEYNTIVNQLSNILIDIIYYSKSGLFYSRINTKNKYPPISNEFNEKTIYLAFIYYCKFNSLMPIPEDLLPLCTDKPDITLINPNDSIDRIIQKLKDDGRHYSYEQFLRLIQLVARDNIIDTHFNSNEISSITKLKDLLENIDIDNDEVVERSLLNLIGNALDTFDIASEETTKEIKLLNNFLITNITSMKEEIIDFIKSNAGTDITNNSIKKTIQYINKISIWVADTSIHNENDKISNDKMYNIINFYKLFIDNFVNIFPNIILNKVNYNDVHIPNYLGYSKNHSKKLKKSVKEYYESITRLYGVPAILRTLQTIQQTSKNLVKLSKDTPCFSSIKNGDKILKPVFDERTSRFLFEYYLLRVLINYIELSDDTDMILNETISQSDLSDLVTVDYLEERETRIDLTMSTQNVTNRQLFTGNKKDLKQRVCQLLIAFIEIMNSHKETIDTSYDEIQDRVFKLREREKDMVTDRLKGLTDETRDVDTILKINKLNQYSKGLQKGLTTLDKDFYDEEREFRDEMVKAEKNIRKKNNNVTDDNIEQLMNDYFEQNEVEQEIDREDNDMEYMNEDYYDGNTDGFGAPEEEYEDYEDFN</sequence>
<reference evidence="2" key="1">
    <citation type="journal article" date="2020" name="Nature">
        <title>Giant virus diversity and host interactions through global metagenomics.</title>
        <authorList>
            <person name="Schulz F."/>
            <person name="Roux S."/>
            <person name="Paez-Espino D."/>
            <person name="Jungbluth S."/>
            <person name="Walsh D.A."/>
            <person name="Denef V.J."/>
            <person name="McMahon K.D."/>
            <person name="Konstantinidis K.T."/>
            <person name="Eloe-Fadrosh E.A."/>
            <person name="Kyrpides N.C."/>
            <person name="Woyke T."/>
        </authorList>
    </citation>
    <scope>NUCLEOTIDE SEQUENCE</scope>
    <source>
        <strain evidence="2">GVMAG-M-3300023184-72</strain>
    </source>
</reference>
<accession>A0A6C0IF53</accession>
<feature type="region of interest" description="Disordered" evidence="1">
    <location>
        <begin position="1999"/>
        <end position="2025"/>
    </location>
</feature>
<feature type="compositionally biased region" description="Acidic residues" evidence="1">
    <location>
        <begin position="171"/>
        <end position="181"/>
    </location>
</feature>
<feature type="compositionally biased region" description="Acidic residues" evidence="1">
    <location>
        <begin position="2014"/>
        <end position="2025"/>
    </location>
</feature>
<evidence type="ECO:0000256" key="1">
    <source>
        <dbReference type="SAM" id="MobiDB-lite"/>
    </source>
</evidence>
<feature type="region of interest" description="Disordered" evidence="1">
    <location>
        <begin position="163"/>
        <end position="189"/>
    </location>
</feature>
<proteinExistence type="predicted"/>
<protein>
    <submittedName>
        <fullName evidence="2">Uncharacterized protein</fullName>
    </submittedName>
</protein>
<evidence type="ECO:0000313" key="2">
    <source>
        <dbReference type="EMBL" id="QHT91076.1"/>
    </source>
</evidence>
<organism evidence="2">
    <name type="scientific">viral metagenome</name>
    <dbReference type="NCBI Taxonomy" id="1070528"/>
    <lineage>
        <taxon>unclassified sequences</taxon>
        <taxon>metagenomes</taxon>
        <taxon>organismal metagenomes</taxon>
    </lineage>
</organism>